<accession>A0ABV5VMY2</accession>
<feature type="transmembrane region" description="Helical" evidence="2">
    <location>
        <begin position="402"/>
        <end position="429"/>
    </location>
</feature>
<reference evidence="3 4" key="1">
    <citation type="submission" date="2024-09" db="EMBL/GenBank/DDBJ databases">
        <authorList>
            <person name="Sun Q."/>
            <person name="Mori K."/>
        </authorList>
    </citation>
    <scope>NUCLEOTIDE SEQUENCE [LARGE SCALE GENOMIC DNA]</scope>
    <source>
        <strain evidence="3 4">JCM 10918</strain>
    </source>
</reference>
<dbReference type="EMBL" id="JBHMAR010000076">
    <property type="protein sequence ID" value="MFB9739180.1"/>
    <property type="molecule type" value="Genomic_DNA"/>
</dbReference>
<feature type="transmembrane region" description="Helical" evidence="2">
    <location>
        <begin position="302"/>
        <end position="322"/>
    </location>
</feature>
<dbReference type="Proteomes" id="UP001589703">
    <property type="component" value="Unassembled WGS sequence"/>
</dbReference>
<protein>
    <submittedName>
        <fullName evidence="3">Chloride channel protein</fullName>
    </submittedName>
</protein>
<keyword evidence="2" id="KW-0472">Membrane</keyword>
<dbReference type="InterPro" id="IPR014743">
    <property type="entry name" value="Cl-channel_core"/>
</dbReference>
<feature type="transmembrane region" description="Helical" evidence="2">
    <location>
        <begin position="376"/>
        <end position="396"/>
    </location>
</feature>
<dbReference type="Gene3D" id="1.10.3080.10">
    <property type="entry name" value="Clc chloride channel"/>
    <property type="match status" value="1"/>
</dbReference>
<feature type="transmembrane region" description="Helical" evidence="2">
    <location>
        <begin position="184"/>
        <end position="209"/>
    </location>
</feature>
<feature type="region of interest" description="Disordered" evidence="1">
    <location>
        <begin position="460"/>
        <end position="500"/>
    </location>
</feature>
<feature type="transmembrane region" description="Helical" evidence="2">
    <location>
        <begin position="269"/>
        <end position="290"/>
    </location>
</feature>
<keyword evidence="4" id="KW-1185">Reference proteome</keyword>
<keyword evidence="2" id="KW-1133">Transmembrane helix</keyword>
<dbReference type="SUPFAM" id="SSF81340">
    <property type="entry name" value="Clc chloride channel"/>
    <property type="match status" value="1"/>
</dbReference>
<feature type="transmembrane region" description="Helical" evidence="2">
    <location>
        <begin position="353"/>
        <end position="371"/>
    </location>
</feature>
<dbReference type="RefSeq" id="WP_385860262.1">
    <property type="nucleotide sequence ID" value="NZ_JBHMAR010000076.1"/>
</dbReference>
<comment type="caution">
    <text evidence="3">The sequence shown here is derived from an EMBL/GenBank/DDBJ whole genome shotgun (WGS) entry which is preliminary data.</text>
</comment>
<evidence type="ECO:0000313" key="3">
    <source>
        <dbReference type="EMBL" id="MFB9739180.1"/>
    </source>
</evidence>
<feature type="transmembrane region" description="Helical" evidence="2">
    <location>
        <begin position="221"/>
        <end position="242"/>
    </location>
</feature>
<dbReference type="CDD" id="cd00400">
    <property type="entry name" value="Voltage_gated_ClC"/>
    <property type="match status" value="1"/>
</dbReference>
<evidence type="ECO:0000256" key="2">
    <source>
        <dbReference type="SAM" id="Phobius"/>
    </source>
</evidence>
<gene>
    <name evidence="3" type="ORF">ACFFRO_29395</name>
</gene>
<evidence type="ECO:0000256" key="1">
    <source>
        <dbReference type="SAM" id="MobiDB-lite"/>
    </source>
</evidence>
<feature type="transmembrane region" description="Helical" evidence="2">
    <location>
        <begin position="73"/>
        <end position="94"/>
    </location>
</feature>
<organism evidence="3 4">
    <name type="scientific">Streptomyces thermocoprophilus</name>
    <dbReference type="NCBI Taxonomy" id="78356"/>
    <lineage>
        <taxon>Bacteria</taxon>
        <taxon>Bacillati</taxon>
        <taxon>Actinomycetota</taxon>
        <taxon>Actinomycetes</taxon>
        <taxon>Kitasatosporales</taxon>
        <taxon>Streptomycetaceae</taxon>
        <taxon>Streptomyces</taxon>
    </lineage>
</organism>
<feature type="compositionally biased region" description="Low complexity" evidence="1">
    <location>
        <begin position="468"/>
        <end position="500"/>
    </location>
</feature>
<sequence length="500" mass="48862">MDVKAGPEPPLSPEDTLRQTLMSRGYLRLLLLCVLLGVPISLAAFFFVSFQHQLQHWVWESLPDAVGFDRAPWWWPLPAMLLAGLILAPVITRMPGTGGHVPVNGLGGPPLGPDALPGVVLAALGTLPLGVVLGPEAPLMALGSGLALFAVKVLRASGEGSGGAGSGGGGSGGAGSGGGGGGPALVLATAGSTAAIATILGGPVVAALMVVEAAGIAGPRLVVLILPALLASATGALVFTGFGEWTGLEIGGLRLPDVPPDVNPDAGDFLWGVPLAALIAVVVCTARALGRATVTWTGRHTARRTVMCAVAVGACLAAYALITGLTPENAALSGQLALGELAAHPNAESVGDLLALVVFKGLAWGICLGALRGGPIFPAVLLGAALGVACSGLPGLGVTPGLALGIGAATAATTGLPVTSSVLAVLLMGVDAADQMPLIVVSSVVAFVVAQAVRRPLRIRTAPGTPPGAGASPEAGASPGSGPTGSAGPTGPTRPGQGSA</sequence>
<name>A0ABV5VMY2_9ACTN</name>
<feature type="transmembrane region" description="Helical" evidence="2">
    <location>
        <begin position="29"/>
        <end position="53"/>
    </location>
</feature>
<proteinExistence type="predicted"/>
<feature type="transmembrane region" description="Helical" evidence="2">
    <location>
        <begin position="436"/>
        <end position="453"/>
    </location>
</feature>
<keyword evidence="2" id="KW-0812">Transmembrane</keyword>
<evidence type="ECO:0000313" key="4">
    <source>
        <dbReference type="Proteomes" id="UP001589703"/>
    </source>
</evidence>